<reference evidence="10" key="2">
    <citation type="submission" date="2020-12" db="EMBL/GenBank/DDBJ databases">
        <title>New Spironucleus salmonicida genome in near-complete chromosomes.</title>
        <authorList>
            <person name="Xu F."/>
            <person name="Kurt Z."/>
            <person name="Jimenez-Gonzalez A."/>
            <person name="Astvaldsson A."/>
            <person name="Andersson J.O."/>
            <person name="Svard S.G."/>
        </authorList>
    </citation>
    <scope>NUCLEOTIDE SEQUENCE</scope>
    <source>
        <strain evidence="10">ATCC 50377</strain>
    </source>
</reference>
<dbReference type="GO" id="GO:0005930">
    <property type="term" value="C:axoneme"/>
    <property type="evidence" value="ECO:0007669"/>
    <property type="project" value="UniProtKB-SubCell"/>
</dbReference>
<evidence type="ECO:0000256" key="2">
    <source>
        <dbReference type="ARBA" id="ARBA00022490"/>
    </source>
</evidence>
<feature type="region of interest" description="Disordered" evidence="7">
    <location>
        <begin position="658"/>
        <end position="699"/>
    </location>
</feature>
<evidence type="ECO:0000313" key="10">
    <source>
        <dbReference type="EMBL" id="KAH0570797.1"/>
    </source>
</evidence>
<organism evidence="9">
    <name type="scientific">Spironucleus salmonicida</name>
    <dbReference type="NCBI Taxonomy" id="348837"/>
    <lineage>
        <taxon>Eukaryota</taxon>
        <taxon>Metamonada</taxon>
        <taxon>Diplomonadida</taxon>
        <taxon>Hexamitidae</taxon>
        <taxon>Hexamitinae</taxon>
        <taxon>Spironucleus</taxon>
    </lineage>
</organism>
<protein>
    <recommendedName>
        <fullName evidence="6">Cilia- and flagella-associated protein 91</fullName>
    </recommendedName>
</protein>
<dbReference type="InterPro" id="IPR032840">
    <property type="entry name" value="CFAP91_dom"/>
</dbReference>
<dbReference type="Pfam" id="PF14738">
    <property type="entry name" value="CFAP91"/>
    <property type="match status" value="1"/>
</dbReference>
<comment type="subcellular location">
    <subcellularLocation>
        <location evidence="1">Cytoplasm</location>
        <location evidence="1">Cytoskeleton</location>
        <location evidence="1">Cilium axoneme</location>
    </subcellularLocation>
</comment>
<dbReference type="Proteomes" id="UP000018208">
    <property type="component" value="Unassembled WGS sequence"/>
</dbReference>
<gene>
    <name evidence="9" type="ORF">SS50377_13247</name>
    <name evidence="10" type="ORF">SS50377_27087</name>
</gene>
<evidence type="ECO:0000256" key="1">
    <source>
        <dbReference type="ARBA" id="ARBA00004430"/>
    </source>
</evidence>
<dbReference type="EMBL" id="AUWU02000007">
    <property type="protein sequence ID" value="KAH0570797.1"/>
    <property type="molecule type" value="Genomic_DNA"/>
</dbReference>
<dbReference type="EMBL" id="KI546067">
    <property type="protein sequence ID" value="EST46732.1"/>
    <property type="molecule type" value="Genomic_DNA"/>
</dbReference>
<dbReference type="OrthoDB" id="567787at2759"/>
<keyword evidence="4" id="KW-0966">Cell projection</keyword>
<keyword evidence="2" id="KW-0963">Cytoplasm</keyword>
<evidence type="ECO:0000256" key="3">
    <source>
        <dbReference type="ARBA" id="ARBA00023212"/>
    </source>
</evidence>
<proteinExistence type="inferred from homology"/>
<evidence type="ECO:0000259" key="8">
    <source>
        <dbReference type="Pfam" id="PF14738"/>
    </source>
</evidence>
<feature type="domain" description="CFAP91" evidence="8">
    <location>
        <begin position="26"/>
        <end position="190"/>
    </location>
</feature>
<name>V6LPY8_9EUKA</name>
<dbReference type="PANTHER" id="PTHR22455:SF10">
    <property type="entry name" value="CILIA- AND FLAGELLA-ASSOCIATED PROTEIN 91"/>
    <property type="match status" value="1"/>
</dbReference>
<evidence type="ECO:0000313" key="11">
    <source>
        <dbReference type="Proteomes" id="UP000018208"/>
    </source>
</evidence>
<dbReference type="PANTHER" id="PTHR22455">
    <property type="entry name" value="CILIA- AND FLAGELLA-ASSOCIATED PROTEIN 91"/>
    <property type="match status" value="1"/>
</dbReference>
<comment type="similarity">
    <text evidence="5">Belongs to the CFAP91 family.</text>
</comment>
<accession>V6LPY8</accession>
<evidence type="ECO:0000256" key="6">
    <source>
        <dbReference type="ARBA" id="ARBA00029555"/>
    </source>
</evidence>
<keyword evidence="3" id="KW-0206">Cytoskeleton</keyword>
<evidence type="ECO:0000256" key="7">
    <source>
        <dbReference type="SAM" id="MobiDB-lite"/>
    </source>
</evidence>
<dbReference type="AlphaFoldDB" id="V6LPY8"/>
<evidence type="ECO:0000256" key="5">
    <source>
        <dbReference type="ARBA" id="ARBA00029468"/>
    </source>
</evidence>
<feature type="compositionally biased region" description="Basic and acidic residues" evidence="7">
    <location>
        <begin position="658"/>
        <end position="686"/>
    </location>
</feature>
<dbReference type="InterPro" id="IPR026720">
    <property type="entry name" value="CFAP91"/>
</dbReference>
<sequence length="699" mass="80061">MQATKSHTTTVQQAPYRRTTQISVSIQTDFRENAIQTDPWSAPLDDKTLTDDSQALKALEELTFANKLLPAHQKTMEIIDRIQQNRLYDASIPPALDPTRTQYSQKELEQEKLRVKMLVDKDIKEWARKEAEMEHVQELRINQLVDQLTNREAAKCEIRSMTLGRIADAQEAKLQIQKEKFAQKRIQRLKQNSLQLNSQIAHISNLQNLRQTSDRLIFENHLNKPQLALPQQKLTRNAVHQAVHSANSLNAPVLRPGEAPYRFAGVIRLAGTELRTQQDFDEILQFLDGENSRLPDEFTRPKRAAKQTKSYAVSSENPLPKILPTPAAALQLAYKKKIQKQIQKQLEKEGGRLDDIEEVIVQKSVQQYYFQDPPNIENLSEVDAVHYMQNMIRGVSTQIKLQNGKNRRIGLVQELRLAHELVQNSQKQEIRQQERLLLLQQNLVSSVITSAAATALGQSIDAISKSRLREQQIFRAQAILQIALRERSRRELLESQQRQKEQMQRCRIDFSREIIQNSHRELVDMIVHRVSKKAVSEDAEVRARDLALRQVEALVELDFETTKQVKTDKSEILQNILQNFLLPEVERRELMLRAAKEQQKLILAGNLAITGAKIAADRYQKQTESFVGKTDVDEVGGLVICEDGEKTAFQDNLAEQKGQVEKNVSRMEESAGESTKEWMEPEKEVSLVEPSSENATDNQ</sequence>
<dbReference type="VEuPathDB" id="GiardiaDB:SS50377_27087"/>
<keyword evidence="11" id="KW-1185">Reference proteome</keyword>
<evidence type="ECO:0000313" key="9">
    <source>
        <dbReference type="EMBL" id="EST46732.1"/>
    </source>
</evidence>
<reference evidence="9 10" key="1">
    <citation type="journal article" date="2014" name="PLoS Genet.">
        <title>The Genome of Spironucleus salmonicida Highlights a Fish Pathogen Adapted to Fluctuating Environments.</title>
        <authorList>
            <person name="Xu F."/>
            <person name="Jerlstrom-Hultqvist J."/>
            <person name="Einarsson E."/>
            <person name="Astvaldsson A."/>
            <person name="Svard S.G."/>
            <person name="Andersson J.O."/>
        </authorList>
    </citation>
    <scope>NUCLEOTIDE SEQUENCE</scope>
    <source>
        <strain evidence="10">ATCC 50377</strain>
    </source>
</reference>
<feature type="compositionally biased region" description="Polar residues" evidence="7">
    <location>
        <begin position="689"/>
        <end position="699"/>
    </location>
</feature>
<evidence type="ECO:0000256" key="4">
    <source>
        <dbReference type="ARBA" id="ARBA00023273"/>
    </source>
</evidence>